<reference evidence="1" key="2">
    <citation type="submission" date="2020-09" db="EMBL/GenBank/DDBJ databases">
        <authorList>
            <person name="Sun Q."/>
            <person name="Zhou Y."/>
        </authorList>
    </citation>
    <scope>NUCLEOTIDE SEQUENCE</scope>
    <source>
        <strain evidence="1">CGMCC 4.7299</strain>
    </source>
</reference>
<protein>
    <recommendedName>
        <fullName evidence="3">Methyltransferase domain-containing protein</fullName>
    </recommendedName>
</protein>
<name>A0A8J3FMM3_9ACTN</name>
<accession>A0A8J3FMM3</accession>
<proteinExistence type="predicted"/>
<dbReference type="RefSeq" id="WP_189078177.1">
    <property type="nucleotide sequence ID" value="NZ_BMMX01000003.1"/>
</dbReference>
<dbReference type="SUPFAM" id="SSF53335">
    <property type="entry name" value="S-adenosyl-L-methionine-dependent methyltransferases"/>
    <property type="match status" value="1"/>
</dbReference>
<dbReference type="EMBL" id="BMMX01000003">
    <property type="protein sequence ID" value="GGK80561.1"/>
    <property type="molecule type" value="Genomic_DNA"/>
</dbReference>
<evidence type="ECO:0000313" key="2">
    <source>
        <dbReference type="Proteomes" id="UP000656042"/>
    </source>
</evidence>
<sequence length="217" mass="25541">MDLHSLRWRLVDNPDSWGARRRERRSRWLLDTFPELPEMSVVDLGGRIGFWRQLPVRPRQVHVVNLEEQPADVPAWARVSRGDACALPDEIREQRYDLVFSNSVIEHVGGHERRLRFAESVHLLAPRHWVQTPYRYFPVEPHWIAPGMQFLPVAARREVARRWPLAYTPGRTREEALARVLWTELVDKTQMRSYFPGSVLREEKIMGLTKSLIAHRT</sequence>
<dbReference type="Gene3D" id="3.40.50.150">
    <property type="entry name" value="Vaccinia Virus protein VP39"/>
    <property type="match status" value="1"/>
</dbReference>
<gene>
    <name evidence="1" type="ORF">GCM10012284_13100</name>
</gene>
<evidence type="ECO:0000313" key="1">
    <source>
        <dbReference type="EMBL" id="GGK80561.1"/>
    </source>
</evidence>
<evidence type="ECO:0008006" key="3">
    <source>
        <dbReference type="Google" id="ProtNLM"/>
    </source>
</evidence>
<dbReference type="Proteomes" id="UP000656042">
    <property type="component" value="Unassembled WGS sequence"/>
</dbReference>
<organism evidence="1 2">
    <name type="scientific">Mangrovihabitans endophyticus</name>
    <dbReference type="NCBI Taxonomy" id="1751298"/>
    <lineage>
        <taxon>Bacteria</taxon>
        <taxon>Bacillati</taxon>
        <taxon>Actinomycetota</taxon>
        <taxon>Actinomycetes</taxon>
        <taxon>Micromonosporales</taxon>
        <taxon>Micromonosporaceae</taxon>
        <taxon>Mangrovihabitans</taxon>
    </lineage>
</organism>
<reference evidence="1" key="1">
    <citation type="journal article" date="2014" name="Int. J. Syst. Evol. Microbiol.">
        <title>Complete genome sequence of Corynebacterium casei LMG S-19264T (=DSM 44701T), isolated from a smear-ripened cheese.</title>
        <authorList>
            <consortium name="US DOE Joint Genome Institute (JGI-PGF)"/>
            <person name="Walter F."/>
            <person name="Albersmeier A."/>
            <person name="Kalinowski J."/>
            <person name="Ruckert C."/>
        </authorList>
    </citation>
    <scope>NUCLEOTIDE SEQUENCE</scope>
    <source>
        <strain evidence="1">CGMCC 4.7299</strain>
    </source>
</reference>
<keyword evidence="2" id="KW-1185">Reference proteome</keyword>
<comment type="caution">
    <text evidence="1">The sequence shown here is derived from an EMBL/GenBank/DDBJ whole genome shotgun (WGS) entry which is preliminary data.</text>
</comment>
<dbReference type="AlphaFoldDB" id="A0A8J3FMM3"/>
<dbReference type="InterPro" id="IPR029063">
    <property type="entry name" value="SAM-dependent_MTases_sf"/>
</dbReference>